<dbReference type="Proteomes" id="UP000729402">
    <property type="component" value="Unassembled WGS sequence"/>
</dbReference>
<proteinExistence type="predicted"/>
<comment type="caution">
    <text evidence="1">The sequence shown here is derived from an EMBL/GenBank/DDBJ whole genome shotgun (WGS) entry which is preliminary data.</text>
</comment>
<reference evidence="1" key="2">
    <citation type="submission" date="2021-02" db="EMBL/GenBank/DDBJ databases">
        <authorList>
            <person name="Kimball J.A."/>
            <person name="Haas M.W."/>
            <person name="Macchietto M."/>
            <person name="Kono T."/>
            <person name="Duquette J."/>
            <person name="Shao M."/>
        </authorList>
    </citation>
    <scope>NUCLEOTIDE SEQUENCE</scope>
    <source>
        <tissue evidence="1">Fresh leaf tissue</tissue>
    </source>
</reference>
<evidence type="ECO:0000313" key="1">
    <source>
        <dbReference type="EMBL" id="KAG8096481.1"/>
    </source>
</evidence>
<dbReference type="AlphaFoldDB" id="A0A8J5WT49"/>
<accession>A0A8J5WT49</accession>
<dbReference type="EMBL" id="JAAALK010000079">
    <property type="protein sequence ID" value="KAG8096481.1"/>
    <property type="molecule type" value="Genomic_DNA"/>
</dbReference>
<evidence type="ECO:0000313" key="2">
    <source>
        <dbReference type="Proteomes" id="UP000729402"/>
    </source>
</evidence>
<keyword evidence="2" id="KW-1185">Reference proteome</keyword>
<organism evidence="1 2">
    <name type="scientific">Zizania palustris</name>
    <name type="common">Northern wild rice</name>
    <dbReference type="NCBI Taxonomy" id="103762"/>
    <lineage>
        <taxon>Eukaryota</taxon>
        <taxon>Viridiplantae</taxon>
        <taxon>Streptophyta</taxon>
        <taxon>Embryophyta</taxon>
        <taxon>Tracheophyta</taxon>
        <taxon>Spermatophyta</taxon>
        <taxon>Magnoliopsida</taxon>
        <taxon>Liliopsida</taxon>
        <taxon>Poales</taxon>
        <taxon>Poaceae</taxon>
        <taxon>BOP clade</taxon>
        <taxon>Oryzoideae</taxon>
        <taxon>Oryzeae</taxon>
        <taxon>Zizaniinae</taxon>
        <taxon>Zizania</taxon>
    </lineage>
</organism>
<reference evidence="1" key="1">
    <citation type="journal article" date="2021" name="bioRxiv">
        <title>Whole Genome Assembly and Annotation of Northern Wild Rice, Zizania palustris L., Supports a Whole Genome Duplication in the Zizania Genus.</title>
        <authorList>
            <person name="Haas M."/>
            <person name="Kono T."/>
            <person name="Macchietto M."/>
            <person name="Millas R."/>
            <person name="McGilp L."/>
            <person name="Shao M."/>
            <person name="Duquette J."/>
            <person name="Hirsch C.N."/>
            <person name="Kimball J."/>
        </authorList>
    </citation>
    <scope>NUCLEOTIDE SEQUENCE</scope>
    <source>
        <tissue evidence="1">Fresh leaf tissue</tissue>
    </source>
</reference>
<gene>
    <name evidence="1" type="ORF">GUJ93_ZPchr0013g35329</name>
</gene>
<sequence>MLRRLQQLWLYEALISSLIRCAIVRFDSISRLAPPLCHRDEPEDGRRFRLRVAPSDWLLHSRIHSRRAMV</sequence>
<protein>
    <submittedName>
        <fullName evidence="1">Uncharacterized protein</fullName>
    </submittedName>
</protein>
<name>A0A8J5WT49_ZIZPA</name>